<sequence>PRARSFYFYSLRILECDTSSIPFAGRSFRAYNDVRNNSFIKKVQSVVEASVHGNDLMEERTALETEKRLICVPERLSRTSH</sequence>
<gene>
    <name evidence="1" type="ORF">PMAYCL1PPCAC_23965</name>
</gene>
<dbReference type="AlphaFoldDB" id="A0AAN5D0V3"/>
<dbReference type="EMBL" id="BTRK01000005">
    <property type="protein sequence ID" value="GMR53770.1"/>
    <property type="molecule type" value="Genomic_DNA"/>
</dbReference>
<dbReference type="Proteomes" id="UP001328107">
    <property type="component" value="Unassembled WGS sequence"/>
</dbReference>
<proteinExistence type="predicted"/>
<name>A0AAN5D0V3_9BILA</name>
<organism evidence="1 2">
    <name type="scientific">Pristionchus mayeri</name>
    <dbReference type="NCBI Taxonomy" id="1317129"/>
    <lineage>
        <taxon>Eukaryota</taxon>
        <taxon>Metazoa</taxon>
        <taxon>Ecdysozoa</taxon>
        <taxon>Nematoda</taxon>
        <taxon>Chromadorea</taxon>
        <taxon>Rhabditida</taxon>
        <taxon>Rhabditina</taxon>
        <taxon>Diplogasteromorpha</taxon>
        <taxon>Diplogasteroidea</taxon>
        <taxon>Neodiplogasteridae</taxon>
        <taxon>Pristionchus</taxon>
    </lineage>
</organism>
<protein>
    <submittedName>
        <fullName evidence="1">Uncharacterized protein</fullName>
    </submittedName>
</protein>
<feature type="non-terminal residue" evidence="1">
    <location>
        <position position="1"/>
    </location>
</feature>
<accession>A0AAN5D0V3</accession>
<comment type="caution">
    <text evidence="1">The sequence shown here is derived from an EMBL/GenBank/DDBJ whole genome shotgun (WGS) entry which is preliminary data.</text>
</comment>
<reference evidence="2" key="1">
    <citation type="submission" date="2022-10" db="EMBL/GenBank/DDBJ databases">
        <title>Genome assembly of Pristionchus species.</title>
        <authorList>
            <person name="Yoshida K."/>
            <person name="Sommer R.J."/>
        </authorList>
    </citation>
    <scope>NUCLEOTIDE SEQUENCE [LARGE SCALE GENOMIC DNA]</scope>
    <source>
        <strain evidence="2">RS5460</strain>
    </source>
</reference>
<keyword evidence="2" id="KW-1185">Reference proteome</keyword>
<evidence type="ECO:0000313" key="2">
    <source>
        <dbReference type="Proteomes" id="UP001328107"/>
    </source>
</evidence>
<evidence type="ECO:0000313" key="1">
    <source>
        <dbReference type="EMBL" id="GMR53770.1"/>
    </source>
</evidence>